<dbReference type="AlphaFoldDB" id="A0A857JEE0"/>
<accession>A0A857JEE0</accession>
<dbReference type="Proteomes" id="UP000464524">
    <property type="component" value="Chromosome"/>
</dbReference>
<organism evidence="1 2">
    <name type="scientific">Paraglaciecola mesophila</name>
    <dbReference type="NCBI Taxonomy" id="197222"/>
    <lineage>
        <taxon>Bacteria</taxon>
        <taxon>Pseudomonadati</taxon>
        <taxon>Pseudomonadota</taxon>
        <taxon>Gammaproteobacteria</taxon>
        <taxon>Alteromonadales</taxon>
        <taxon>Alteromonadaceae</taxon>
        <taxon>Paraglaciecola</taxon>
    </lineage>
</organism>
<dbReference type="OrthoDB" id="6399986at2"/>
<keyword evidence="2" id="KW-1185">Reference proteome</keyword>
<proteinExistence type="predicted"/>
<evidence type="ECO:0008006" key="3">
    <source>
        <dbReference type="Google" id="ProtNLM"/>
    </source>
</evidence>
<protein>
    <recommendedName>
        <fullName evidence="3">Lipocalin-like domain-containing protein</fullName>
    </recommendedName>
</protein>
<dbReference type="EMBL" id="CP047656">
    <property type="protein sequence ID" value="QHJ10389.1"/>
    <property type="molecule type" value="Genomic_DNA"/>
</dbReference>
<evidence type="ECO:0000313" key="2">
    <source>
        <dbReference type="Proteomes" id="UP000464524"/>
    </source>
</evidence>
<dbReference type="KEGG" id="pmes:FX988_00601"/>
<dbReference type="RefSeq" id="WP_160178271.1">
    <property type="nucleotide sequence ID" value="NZ_CP047656.1"/>
</dbReference>
<gene>
    <name evidence="1" type="ORF">FX988_00601</name>
</gene>
<sequence length="155" mass="17750">MKPTFIFIIILCLSSCTSTTKQVAYSPSQLVGTWELKFDGRYPYWFSQIGFTEEGRKCVLSYEFDAKGRVDITYYANRYVIENGHLISTVEFSNTEYVPKGYVIKDRIDNIDTNGFEVFMVGPLMGSTPEIHQRLIDVAPEEICKIVDNFRITSA</sequence>
<name>A0A857JEE0_9ALTE</name>
<reference evidence="1 2" key="1">
    <citation type="submission" date="2019-12" db="EMBL/GenBank/DDBJ databases">
        <title>Genome sequencing and assembly of endphytes of Porphyra tenera.</title>
        <authorList>
            <person name="Park J.M."/>
            <person name="Shin R."/>
            <person name="Jo S.H."/>
        </authorList>
    </citation>
    <scope>NUCLEOTIDE SEQUENCE [LARGE SCALE GENOMIC DNA]</scope>
    <source>
        <strain evidence="1 2">GPM4</strain>
    </source>
</reference>
<evidence type="ECO:0000313" key="1">
    <source>
        <dbReference type="EMBL" id="QHJ10389.1"/>
    </source>
</evidence>